<evidence type="ECO:0000313" key="1">
    <source>
        <dbReference type="EMBL" id="MFD1863855.1"/>
    </source>
</evidence>
<dbReference type="Pfam" id="PF14275">
    <property type="entry name" value="DUF4362"/>
    <property type="match status" value="1"/>
</dbReference>
<comment type="caution">
    <text evidence="1">The sequence shown here is derived from an EMBL/GenBank/DDBJ whole genome shotgun (WGS) entry which is preliminary data.</text>
</comment>
<evidence type="ECO:0000313" key="2">
    <source>
        <dbReference type="Proteomes" id="UP001597273"/>
    </source>
</evidence>
<dbReference type="PROSITE" id="PS51257">
    <property type="entry name" value="PROKAR_LIPOPROTEIN"/>
    <property type="match status" value="1"/>
</dbReference>
<keyword evidence="2" id="KW-1185">Reference proteome</keyword>
<organism evidence="1 2">
    <name type="scientific">Planococcus chinensis</name>
    <dbReference type="NCBI Taxonomy" id="272917"/>
    <lineage>
        <taxon>Bacteria</taxon>
        <taxon>Bacillati</taxon>
        <taxon>Bacillota</taxon>
        <taxon>Bacilli</taxon>
        <taxon>Bacillales</taxon>
        <taxon>Caryophanaceae</taxon>
        <taxon>Planococcus</taxon>
    </lineage>
</organism>
<accession>A0ABW4QKH6</accession>
<protein>
    <submittedName>
        <fullName evidence="1">DUF4362 domain-containing protein</fullName>
    </submittedName>
</protein>
<dbReference type="RefSeq" id="WP_204890260.1">
    <property type="nucleotide sequence ID" value="NZ_JBHUFW010000011.1"/>
</dbReference>
<dbReference type="InterPro" id="IPR025372">
    <property type="entry name" value="DUF4362"/>
</dbReference>
<dbReference type="EMBL" id="JBHUFW010000011">
    <property type="protein sequence ID" value="MFD1863855.1"/>
    <property type="molecule type" value="Genomic_DNA"/>
</dbReference>
<name>A0ABW4QKH6_9BACL</name>
<sequence length="143" mass="15320">MRKQNAVALLLFLLLAGCGKEEPGTIAGNGSGEPDVEQVVNTHGTVENAGRLDEFVSSVEQRKNDAVQVVNFTTEGDPIYQTLEFDGEVIKFTHDSSRDQFGSGSITAMNCGSISKKETASTVDYVLTGCEQGEAFNVLAIEK</sequence>
<dbReference type="Proteomes" id="UP001597273">
    <property type="component" value="Unassembled WGS sequence"/>
</dbReference>
<gene>
    <name evidence="1" type="ORF">ACFSDB_13175</name>
</gene>
<reference evidence="2" key="1">
    <citation type="journal article" date="2019" name="Int. J. Syst. Evol. Microbiol.">
        <title>The Global Catalogue of Microorganisms (GCM) 10K type strain sequencing project: providing services to taxonomists for standard genome sequencing and annotation.</title>
        <authorList>
            <consortium name="The Broad Institute Genomics Platform"/>
            <consortium name="The Broad Institute Genome Sequencing Center for Infectious Disease"/>
            <person name="Wu L."/>
            <person name="Ma J."/>
        </authorList>
    </citation>
    <scope>NUCLEOTIDE SEQUENCE [LARGE SCALE GENOMIC DNA]</scope>
    <source>
        <strain evidence="2">CGMCC 1.15475</strain>
    </source>
</reference>
<proteinExistence type="predicted"/>